<keyword evidence="4 8" id="KW-0812">Transmembrane</keyword>
<evidence type="ECO:0000313" key="9">
    <source>
        <dbReference type="EMBL" id="KAK5576933.1"/>
    </source>
</evidence>
<keyword evidence="10" id="KW-1185">Reference proteome</keyword>
<dbReference type="PANTHER" id="PTHR21181">
    <property type="match status" value="1"/>
</dbReference>
<gene>
    <name evidence="9" type="ORF">RB653_001870</name>
</gene>
<evidence type="ECO:0000256" key="2">
    <source>
        <dbReference type="ARBA" id="ARBA00006109"/>
    </source>
</evidence>
<proteinExistence type="inferred from homology"/>
<keyword evidence="7 8" id="KW-0472">Membrane</keyword>
<protein>
    <recommendedName>
        <fullName evidence="11">Membrane magnesium transporter</fullName>
    </recommendedName>
</protein>
<reference evidence="9 10" key="1">
    <citation type="submission" date="2023-11" db="EMBL/GenBank/DDBJ databases">
        <title>Dfirmibasis_genome.</title>
        <authorList>
            <person name="Edelbroek B."/>
            <person name="Kjellin J."/>
            <person name="Jerlstrom-Hultqvist J."/>
            <person name="Soderbom F."/>
        </authorList>
    </citation>
    <scope>NUCLEOTIDE SEQUENCE [LARGE SCALE GENOMIC DNA]</scope>
    <source>
        <strain evidence="9 10">TNS-C-14</strain>
    </source>
</reference>
<sequence length="105" mass="12241">MKRGIAKIFCIIGISIFLHTVYSALQHRKYLRLTDQPFEGVPFDIVVECIISLFLFAWGIINSQFLIPIKASTHLAKKSFDSYDYRPNFTVFNHRGKYLNEILNK</sequence>
<evidence type="ECO:0000256" key="6">
    <source>
        <dbReference type="ARBA" id="ARBA00022989"/>
    </source>
</evidence>
<dbReference type="InterPro" id="IPR018937">
    <property type="entry name" value="MMgT"/>
</dbReference>
<evidence type="ECO:0000256" key="3">
    <source>
        <dbReference type="ARBA" id="ARBA00011276"/>
    </source>
</evidence>
<dbReference type="Pfam" id="PF10270">
    <property type="entry name" value="MMgT"/>
    <property type="match status" value="1"/>
</dbReference>
<comment type="similarity">
    <text evidence="2">Belongs to the membrane magnesium transporter (TC 1.A.67) family.</text>
</comment>
<comment type="subunit">
    <text evidence="3">Component of the ER membrane protein complex (EMC).</text>
</comment>
<evidence type="ECO:0008006" key="11">
    <source>
        <dbReference type="Google" id="ProtNLM"/>
    </source>
</evidence>
<dbReference type="GO" id="GO:0005794">
    <property type="term" value="C:Golgi apparatus"/>
    <property type="evidence" value="ECO:0007669"/>
    <property type="project" value="TreeGrafter"/>
</dbReference>
<dbReference type="GO" id="GO:0022890">
    <property type="term" value="F:inorganic cation transmembrane transporter activity"/>
    <property type="evidence" value="ECO:0007669"/>
    <property type="project" value="TreeGrafter"/>
</dbReference>
<comment type="caution">
    <text evidence="9">The sequence shown here is derived from an EMBL/GenBank/DDBJ whole genome shotgun (WGS) entry which is preliminary data.</text>
</comment>
<dbReference type="GO" id="GO:0005769">
    <property type="term" value="C:early endosome"/>
    <property type="evidence" value="ECO:0007669"/>
    <property type="project" value="TreeGrafter"/>
</dbReference>
<feature type="transmembrane region" description="Helical" evidence="8">
    <location>
        <begin position="45"/>
        <end position="67"/>
    </location>
</feature>
<dbReference type="Proteomes" id="UP001344447">
    <property type="component" value="Unassembled WGS sequence"/>
</dbReference>
<keyword evidence="6 8" id="KW-1133">Transmembrane helix</keyword>
<dbReference type="GO" id="GO:0072546">
    <property type="term" value="C:EMC complex"/>
    <property type="evidence" value="ECO:0007669"/>
    <property type="project" value="TreeGrafter"/>
</dbReference>
<evidence type="ECO:0000256" key="7">
    <source>
        <dbReference type="ARBA" id="ARBA00023136"/>
    </source>
</evidence>
<evidence type="ECO:0000313" key="10">
    <source>
        <dbReference type="Proteomes" id="UP001344447"/>
    </source>
</evidence>
<feature type="transmembrane region" description="Helical" evidence="8">
    <location>
        <begin position="5"/>
        <end position="25"/>
    </location>
</feature>
<evidence type="ECO:0000256" key="5">
    <source>
        <dbReference type="ARBA" id="ARBA00022824"/>
    </source>
</evidence>
<dbReference type="GO" id="GO:0005886">
    <property type="term" value="C:plasma membrane"/>
    <property type="evidence" value="ECO:0007669"/>
    <property type="project" value="TreeGrafter"/>
</dbReference>
<dbReference type="AlphaFoldDB" id="A0AAN7U6E1"/>
<evidence type="ECO:0000256" key="8">
    <source>
        <dbReference type="SAM" id="Phobius"/>
    </source>
</evidence>
<organism evidence="9 10">
    <name type="scientific">Dictyostelium firmibasis</name>
    <dbReference type="NCBI Taxonomy" id="79012"/>
    <lineage>
        <taxon>Eukaryota</taxon>
        <taxon>Amoebozoa</taxon>
        <taxon>Evosea</taxon>
        <taxon>Eumycetozoa</taxon>
        <taxon>Dictyostelia</taxon>
        <taxon>Dictyosteliales</taxon>
        <taxon>Dictyosteliaceae</taxon>
        <taxon>Dictyostelium</taxon>
    </lineage>
</organism>
<keyword evidence="5" id="KW-0256">Endoplasmic reticulum</keyword>
<comment type="subcellular location">
    <subcellularLocation>
        <location evidence="1">Endoplasmic reticulum membrane</location>
        <topology evidence="1">Multi-pass membrane protein</topology>
    </subcellularLocation>
</comment>
<accession>A0AAN7U6E1</accession>
<evidence type="ECO:0000256" key="4">
    <source>
        <dbReference type="ARBA" id="ARBA00022692"/>
    </source>
</evidence>
<evidence type="ECO:0000256" key="1">
    <source>
        <dbReference type="ARBA" id="ARBA00004477"/>
    </source>
</evidence>
<dbReference type="PANTHER" id="PTHR21181:SF7">
    <property type="entry name" value="ER MEMBRANE PROTEIN COMPLEX SUBUNIT 5"/>
    <property type="match status" value="1"/>
</dbReference>
<dbReference type="EMBL" id="JAVFKY010000004">
    <property type="protein sequence ID" value="KAK5576933.1"/>
    <property type="molecule type" value="Genomic_DNA"/>
</dbReference>
<name>A0AAN7U6E1_9MYCE</name>